<dbReference type="Proteomes" id="UP000198379">
    <property type="component" value="Unassembled WGS sequence"/>
</dbReference>
<keyword evidence="2" id="KW-1185">Reference proteome</keyword>
<dbReference type="EMBL" id="FZNY01000002">
    <property type="protein sequence ID" value="SNR75614.1"/>
    <property type="molecule type" value="Genomic_DNA"/>
</dbReference>
<evidence type="ECO:0000313" key="1">
    <source>
        <dbReference type="EMBL" id="SNR75614.1"/>
    </source>
</evidence>
<gene>
    <name evidence="1" type="ORF">SAMN06265376_102426</name>
</gene>
<protein>
    <submittedName>
        <fullName evidence="1">Uncharacterized protein</fullName>
    </submittedName>
</protein>
<reference evidence="1 2" key="1">
    <citation type="submission" date="2017-06" db="EMBL/GenBank/DDBJ databases">
        <authorList>
            <person name="Kim H.J."/>
            <person name="Triplett B.A."/>
        </authorList>
    </citation>
    <scope>NUCLEOTIDE SEQUENCE [LARGE SCALE GENOMIC DNA]</scope>
    <source>
        <strain evidence="1 2">DSM 25597</strain>
    </source>
</reference>
<organism evidence="1 2">
    <name type="scientific">Dokdonia pacifica</name>
    <dbReference type="NCBI Taxonomy" id="1627892"/>
    <lineage>
        <taxon>Bacteria</taxon>
        <taxon>Pseudomonadati</taxon>
        <taxon>Bacteroidota</taxon>
        <taxon>Flavobacteriia</taxon>
        <taxon>Flavobacteriales</taxon>
        <taxon>Flavobacteriaceae</taxon>
        <taxon>Dokdonia</taxon>
    </lineage>
</organism>
<dbReference type="AlphaFoldDB" id="A0A238YY82"/>
<evidence type="ECO:0000313" key="2">
    <source>
        <dbReference type="Proteomes" id="UP000198379"/>
    </source>
</evidence>
<proteinExistence type="predicted"/>
<name>A0A238YY82_9FLAO</name>
<accession>A0A238YY82</accession>
<sequence>MIPQQNHTPDRCKTFEEKIEHIEITNKSDPYFDLRNELWTN</sequence>